<evidence type="ECO:0000256" key="2">
    <source>
        <dbReference type="ARBA" id="ARBA00012829"/>
    </source>
</evidence>
<dbReference type="PANTHER" id="PTHR30075:SF2">
    <property type="entry name" value="GLYCINE--TRNA LIGASE, CHLOROPLASTIC_MITOCHONDRIAL 2"/>
    <property type="match status" value="1"/>
</dbReference>
<protein>
    <recommendedName>
        <fullName evidence="2">glycine--tRNA ligase</fullName>
        <ecNumber evidence="2">6.1.1.14</ecNumber>
    </recommendedName>
</protein>
<gene>
    <name evidence="9" type="ORF">CUN48_13430</name>
</gene>
<keyword evidence="5" id="KW-0067">ATP-binding</keyword>
<evidence type="ECO:0000313" key="10">
    <source>
        <dbReference type="Proteomes" id="UP000230790"/>
    </source>
</evidence>
<evidence type="ECO:0000256" key="3">
    <source>
        <dbReference type="ARBA" id="ARBA00022598"/>
    </source>
</evidence>
<keyword evidence="7" id="KW-0030">Aminoacyl-tRNA synthetase</keyword>
<evidence type="ECO:0000256" key="8">
    <source>
        <dbReference type="ARBA" id="ARBA00047937"/>
    </source>
</evidence>
<dbReference type="InterPro" id="IPR045864">
    <property type="entry name" value="aa-tRNA-synth_II/BPL/LPL"/>
</dbReference>
<organism evidence="9 10">
    <name type="scientific">Candidatus Thermofonsia Clade 3 bacterium</name>
    <dbReference type="NCBI Taxonomy" id="2364212"/>
    <lineage>
        <taxon>Bacteria</taxon>
        <taxon>Bacillati</taxon>
        <taxon>Chloroflexota</taxon>
        <taxon>Candidatus Thermofontia</taxon>
        <taxon>Candidatus Thermofonsia Clade 3</taxon>
    </lineage>
</organism>
<dbReference type="Gene3D" id="1.20.58.180">
    <property type="entry name" value="Class II aaRS and biotin synthetases, domain 2"/>
    <property type="match status" value="1"/>
</dbReference>
<evidence type="ECO:0000256" key="7">
    <source>
        <dbReference type="ARBA" id="ARBA00023146"/>
    </source>
</evidence>
<feature type="non-terminal residue" evidence="9">
    <location>
        <position position="487"/>
    </location>
</feature>
<dbReference type="PROSITE" id="PS50861">
    <property type="entry name" value="AA_TRNA_LIGASE_II_GLYAB"/>
    <property type="match status" value="1"/>
</dbReference>
<comment type="caution">
    <text evidence="9">The sequence shown here is derived from an EMBL/GenBank/DDBJ whole genome shotgun (WGS) entry which is preliminary data.</text>
</comment>
<name>A0A2M8Q9N6_9CHLR</name>
<dbReference type="GO" id="GO:0004820">
    <property type="term" value="F:glycine-tRNA ligase activity"/>
    <property type="evidence" value="ECO:0007669"/>
    <property type="project" value="UniProtKB-EC"/>
</dbReference>
<dbReference type="SUPFAM" id="SSF55681">
    <property type="entry name" value="Class II aaRS and biotin synthetases"/>
    <property type="match status" value="1"/>
</dbReference>
<evidence type="ECO:0000256" key="1">
    <source>
        <dbReference type="ARBA" id="ARBA00008226"/>
    </source>
</evidence>
<dbReference type="GO" id="GO:0005524">
    <property type="term" value="F:ATP binding"/>
    <property type="evidence" value="ECO:0007669"/>
    <property type="project" value="UniProtKB-KW"/>
</dbReference>
<dbReference type="Pfam" id="PF02092">
    <property type="entry name" value="tRNA_synt_2f"/>
    <property type="match status" value="1"/>
</dbReference>
<evidence type="ECO:0000313" key="9">
    <source>
        <dbReference type="EMBL" id="PJF46509.1"/>
    </source>
</evidence>
<comment type="catalytic activity">
    <reaction evidence="8">
        <text>tRNA(Gly) + glycine + ATP = glycyl-tRNA(Gly) + AMP + diphosphate</text>
        <dbReference type="Rhea" id="RHEA:16013"/>
        <dbReference type="Rhea" id="RHEA-COMP:9664"/>
        <dbReference type="Rhea" id="RHEA-COMP:9683"/>
        <dbReference type="ChEBI" id="CHEBI:30616"/>
        <dbReference type="ChEBI" id="CHEBI:33019"/>
        <dbReference type="ChEBI" id="CHEBI:57305"/>
        <dbReference type="ChEBI" id="CHEBI:78442"/>
        <dbReference type="ChEBI" id="CHEBI:78522"/>
        <dbReference type="ChEBI" id="CHEBI:456215"/>
        <dbReference type="EC" id="6.1.1.14"/>
    </reaction>
</comment>
<accession>A0A2M8Q9N6</accession>
<dbReference type="EMBL" id="PGTN01000166">
    <property type="protein sequence ID" value="PJF46509.1"/>
    <property type="molecule type" value="Genomic_DNA"/>
</dbReference>
<keyword evidence="4" id="KW-0547">Nucleotide-binding</keyword>
<evidence type="ECO:0000256" key="6">
    <source>
        <dbReference type="ARBA" id="ARBA00022917"/>
    </source>
</evidence>
<reference evidence="9 10" key="1">
    <citation type="submission" date="2017-11" db="EMBL/GenBank/DDBJ databases">
        <title>Evolution of Phototrophy in the Chloroflexi Phylum Driven by Horizontal Gene Transfer.</title>
        <authorList>
            <person name="Ward L.M."/>
            <person name="Hemp J."/>
            <person name="Shih P.M."/>
            <person name="Mcglynn S.E."/>
            <person name="Fischer W."/>
        </authorList>
    </citation>
    <scope>NUCLEOTIDE SEQUENCE [LARGE SCALE GENOMIC DNA]</scope>
    <source>
        <strain evidence="9">JP3_7</strain>
    </source>
</reference>
<dbReference type="Pfam" id="PF02091">
    <property type="entry name" value="tRNA-synt_2e"/>
    <property type="match status" value="1"/>
</dbReference>
<keyword evidence="3 9" id="KW-0436">Ligase</keyword>
<keyword evidence="6" id="KW-0648">Protein biosynthesis</keyword>
<dbReference type="Gene3D" id="3.30.930.10">
    <property type="entry name" value="Bira Bifunctional Protein, Domain 2"/>
    <property type="match status" value="1"/>
</dbReference>
<sequence length="487" mass="53715">MRFVEDNWAQPAIGAWGLGWEVWLDGLEITQYTYFQQVGGITLDPVCLEITYGLERIAMAQQGARNVFDLKWSADRTYGDVKLTDEQERSAYAFRHADVDALRELFDIYEREGKRAIAQGLVLPAHDYVLQCSNTFNLLDTRGAIGVTERQRYLGRMRDLAREIASAYVAQRERLGFPWLSKGGGREAQAEPAPVVAPPTLAEPQTLLVELGTEELPAGDVPACQEQLGRYVVEALDAARIAHGEAMLIGTPRRTAVLVRDVAPVQRDIDEMVKGPPARTAFDNDGHPTQAAIGFARRFNLDPRELVVQEDAGSAYVYARKREAGRPTLEVLAQVLPQALGKITFEKTMRWNASNVAFSRPINWIVALLGDRVIPFAFAGVQSGNLSFGPRGEGSPPFTVDHADHYLSLIAQHHIIGDRAARRAGIARQVEAAAAGIGGRVAPDDDLLDEVTDLVEQPTAVLCTFEEEFLALPSAVLTAVMRKKQRY</sequence>
<proteinExistence type="inferred from homology"/>
<dbReference type="PRINTS" id="PR01044">
    <property type="entry name" value="TRNASYNTHGA"/>
</dbReference>
<dbReference type="PANTHER" id="PTHR30075">
    <property type="entry name" value="GLYCYL-TRNA SYNTHETASE"/>
    <property type="match status" value="1"/>
</dbReference>
<dbReference type="EC" id="6.1.1.14" evidence="2"/>
<dbReference type="GO" id="GO:0005829">
    <property type="term" value="C:cytosol"/>
    <property type="evidence" value="ECO:0007669"/>
    <property type="project" value="TreeGrafter"/>
</dbReference>
<dbReference type="GO" id="GO:0006426">
    <property type="term" value="P:glycyl-tRNA aminoacylation"/>
    <property type="evidence" value="ECO:0007669"/>
    <property type="project" value="InterPro"/>
</dbReference>
<dbReference type="InterPro" id="IPR002310">
    <property type="entry name" value="Gly-tRNA_ligase_asu"/>
</dbReference>
<dbReference type="AlphaFoldDB" id="A0A2M8Q9N6"/>
<evidence type="ECO:0000256" key="4">
    <source>
        <dbReference type="ARBA" id="ARBA00022741"/>
    </source>
</evidence>
<dbReference type="InterPro" id="IPR006194">
    <property type="entry name" value="Gly-tRNA-synth_heterodimer"/>
</dbReference>
<dbReference type="Proteomes" id="UP000230790">
    <property type="component" value="Unassembled WGS sequence"/>
</dbReference>
<comment type="similarity">
    <text evidence="1">Belongs to the class-II aminoacyl-tRNA synthetase family.</text>
</comment>
<evidence type="ECO:0000256" key="5">
    <source>
        <dbReference type="ARBA" id="ARBA00022840"/>
    </source>
</evidence>
<dbReference type="InterPro" id="IPR015944">
    <property type="entry name" value="Gly-tRNA-synth_bsu"/>
</dbReference>